<evidence type="ECO:0000256" key="5">
    <source>
        <dbReference type="ARBA" id="ARBA00022723"/>
    </source>
</evidence>
<keyword evidence="9" id="KW-0130">Cell adhesion</keyword>
<dbReference type="GO" id="GO:0005737">
    <property type="term" value="C:cytoplasm"/>
    <property type="evidence" value="ECO:0007669"/>
    <property type="project" value="TreeGrafter"/>
</dbReference>
<gene>
    <name evidence="19" type="ORF">TM35_000241450</name>
</gene>
<feature type="non-terminal residue" evidence="19">
    <location>
        <position position="460"/>
    </location>
</feature>
<evidence type="ECO:0000256" key="2">
    <source>
        <dbReference type="ARBA" id="ARBA00004370"/>
    </source>
</evidence>
<reference evidence="19 20" key="1">
    <citation type="submission" date="2017-03" db="EMBL/GenBank/DDBJ databases">
        <title>An alternative strategy for trypanosome survival in the mammalian bloodstream revealed through genome and transcriptome analysis of the ubiquitous bovine parasite Trypanosoma (Megatrypanum) theileri.</title>
        <authorList>
            <person name="Kelly S."/>
            <person name="Ivens A."/>
            <person name="Mott A."/>
            <person name="O'Neill E."/>
            <person name="Emms D."/>
            <person name="Macleod O."/>
            <person name="Voorheis P."/>
            <person name="Matthews J."/>
            <person name="Matthews K."/>
            <person name="Carrington M."/>
        </authorList>
    </citation>
    <scope>NUCLEOTIDE SEQUENCE [LARGE SCALE GENOMIC DNA]</scope>
    <source>
        <strain evidence="19">Edinburgh</strain>
    </source>
</reference>
<dbReference type="GO" id="GO:0046872">
    <property type="term" value="F:metal ion binding"/>
    <property type="evidence" value="ECO:0007669"/>
    <property type="project" value="UniProtKB-KW"/>
</dbReference>
<dbReference type="Gene3D" id="3.10.170.20">
    <property type="match status" value="1"/>
</dbReference>
<keyword evidence="12" id="KW-0865">Zymogen</keyword>
<keyword evidence="6" id="KW-0732">Signal</keyword>
<keyword evidence="10 16" id="KW-0482">Metalloprotease</keyword>
<evidence type="ECO:0000256" key="8">
    <source>
        <dbReference type="ARBA" id="ARBA00022833"/>
    </source>
</evidence>
<comment type="subcellular location">
    <subcellularLocation>
        <location evidence="2">Membrane</location>
    </subcellularLocation>
</comment>
<comment type="caution">
    <text evidence="19">The sequence shown here is derived from an EMBL/GenBank/DDBJ whole genome shotgun (WGS) entry which is preliminary data.</text>
</comment>
<name>A0A1X0NQJ5_9TRYP</name>
<comment type="similarity">
    <text evidence="3 17">Belongs to the peptidase M8 family.</text>
</comment>
<feature type="compositionally biased region" description="Low complexity" evidence="18">
    <location>
        <begin position="422"/>
        <end position="445"/>
    </location>
</feature>
<proteinExistence type="inferred from homology"/>
<dbReference type="VEuPathDB" id="TriTrypDB:TM35_000241450"/>
<feature type="region of interest" description="Disordered" evidence="18">
    <location>
        <begin position="392"/>
        <end position="460"/>
    </location>
</feature>
<evidence type="ECO:0000256" key="3">
    <source>
        <dbReference type="ARBA" id="ARBA00005860"/>
    </source>
</evidence>
<evidence type="ECO:0000256" key="1">
    <source>
        <dbReference type="ARBA" id="ARBA00001249"/>
    </source>
</evidence>
<evidence type="ECO:0000256" key="14">
    <source>
        <dbReference type="ARBA" id="ARBA00023180"/>
    </source>
</evidence>
<dbReference type="OrthoDB" id="251630at2759"/>
<evidence type="ECO:0000256" key="15">
    <source>
        <dbReference type="PIRSR" id="PIRSR601577-1"/>
    </source>
</evidence>
<dbReference type="GeneID" id="39987337"/>
<dbReference type="Gene3D" id="2.30.34.10">
    <property type="entry name" value="Leishmanolysin domain 4"/>
    <property type="match status" value="1"/>
</dbReference>
<comment type="catalytic activity">
    <reaction evidence="1">
        <text>Preference for hydrophobic residues at P1 and P1' and basic residues at P2' and P3'. A model nonapeptide is cleaved at -Ala-Tyr-|-Leu-Lys-Lys-.</text>
        <dbReference type="EC" id="3.4.24.36"/>
    </reaction>
</comment>
<evidence type="ECO:0000313" key="20">
    <source>
        <dbReference type="Proteomes" id="UP000192257"/>
    </source>
</evidence>
<evidence type="ECO:0000256" key="12">
    <source>
        <dbReference type="ARBA" id="ARBA00023145"/>
    </source>
</evidence>
<dbReference type="PANTHER" id="PTHR10942:SF0">
    <property type="entry name" value="LEISHMANOLYSIN-LIKE PEPTIDASE"/>
    <property type="match status" value="1"/>
</dbReference>
<dbReference type="RefSeq" id="XP_028881061.1">
    <property type="nucleotide sequence ID" value="XM_029027557.1"/>
</dbReference>
<keyword evidence="14" id="KW-0325">Glycoprotein</keyword>
<feature type="compositionally biased region" description="Polar residues" evidence="18">
    <location>
        <begin position="446"/>
        <end position="460"/>
    </location>
</feature>
<evidence type="ECO:0000256" key="10">
    <source>
        <dbReference type="ARBA" id="ARBA00023049"/>
    </source>
</evidence>
<dbReference type="PRINTS" id="PR00782">
    <property type="entry name" value="LSHMANOLYSIN"/>
</dbReference>
<evidence type="ECO:0000256" key="7">
    <source>
        <dbReference type="ARBA" id="ARBA00022801"/>
    </source>
</evidence>
<evidence type="ECO:0000313" key="19">
    <source>
        <dbReference type="EMBL" id="ORC86995.1"/>
    </source>
</evidence>
<keyword evidence="11" id="KW-0472">Membrane</keyword>
<dbReference type="SUPFAM" id="SSF55486">
    <property type="entry name" value="Metalloproteases ('zincins'), catalytic domain"/>
    <property type="match status" value="1"/>
</dbReference>
<keyword evidence="20" id="KW-1185">Reference proteome</keyword>
<evidence type="ECO:0000256" key="11">
    <source>
        <dbReference type="ARBA" id="ARBA00023136"/>
    </source>
</evidence>
<dbReference type="EMBL" id="NBCO01000024">
    <property type="protein sequence ID" value="ORC86995.1"/>
    <property type="molecule type" value="Genomic_DNA"/>
</dbReference>
<dbReference type="GO" id="GO:0016020">
    <property type="term" value="C:membrane"/>
    <property type="evidence" value="ECO:0007669"/>
    <property type="project" value="UniProtKB-SubCell"/>
</dbReference>
<dbReference type="Pfam" id="PF01457">
    <property type="entry name" value="Peptidase_M8"/>
    <property type="match status" value="1"/>
</dbReference>
<accession>A0A1X0NQJ5</accession>
<comment type="cofactor">
    <cofactor evidence="16 17">
        <name>Zn(2+)</name>
        <dbReference type="ChEBI" id="CHEBI:29105"/>
    </cofactor>
    <text evidence="16 17">Binds 1 zinc ion per subunit.</text>
</comment>
<dbReference type="InterPro" id="IPR001577">
    <property type="entry name" value="Peptidase_M8"/>
</dbReference>
<evidence type="ECO:0000256" key="6">
    <source>
        <dbReference type="ARBA" id="ARBA00022729"/>
    </source>
</evidence>
<dbReference type="GO" id="GO:0007155">
    <property type="term" value="P:cell adhesion"/>
    <property type="evidence" value="ECO:0007669"/>
    <property type="project" value="UniProtKB-KW"/>
</dbReference>
<feature type="compositionally biased region" description="Polar residues" evidence="18">
    <location>
        <begin position="397"/>
        <end position="414"/>
    </location>
</feature>
<feature type="active site" evidence="15">
    <location>
        <position position="81"/>
    </location>
</feature>
<evidence type="ECO:0000256" key="16">
    <source>
        <dbReference type="PIRSR" id="PIRSR601577-2"/>
    </source>
</evidence>
<dbReference type="Proteomes" id="UP000192257">
    <property type="component" value="Unassembled WGS sequence"/>
</dbReference>
<evidence type="ECO:0000256" key="9">
    <source>
        <dbReference type="ARBA" id="ARBA00022889"/>
    </source>
</evidence>
<evidence type="ECO:0000256" key="4">
    <source>
        <dbReference type="ARBA" id="ARBA00022670"/>
    </source>
</evidence>
<feature type="binding site" evidence="16">
    <location>
        <position position="84"/>
    </location>
    <ligand>
        <name>Zn(2+)</name>
        <dbReference type="ChEBI" id="CHEBI:29105"/>
        <note>catalytic</note>
    </ligand>
</feature>
<dbReference type="GO" id="GO:0004222">
    <property type="term" value="F:metalloendopeptidase activity"/>
    <property type="evidence" value="ECO:0007669"/>
    <property type="project" value="UniProtKB-UniRule"/>
</dbReference>
<protein>
    <recommendedName>
        <fullName evidence="17">Leishmanolysin-like peptidase</fullName>
        <ecNumber evidence="17">3.4.24.-</ecNumber>
    </recommendedName>
</protein>
<evidence type="ECO:0000256" key="18">
    <source>
        <dbReference type="SAM" id="MobiDB-lite"/>
    </source>
</evidence>
<evidence type="ECO:0000256" key="13">
    <source>
        <dbReference type="ARBA" id="ARBA00023157"/>
    </source>
</evidence>
<dbReference type="EC" id="3.4.24.-" evidence="17"/>
<dbReference type="AlphaFoldDB" id="A0A1X0NQJ5"/>
<keyword evidence="7 17" id="KW-0378">Hydrolase</keyword>
<feature type="binding site" evidence="16">
    <location>
        <position position="145"/>
    </location>
    <ligand>
        <name>Zn(2+)</name>
        <dbReference type="ChEBI" id="CHEBI:29105"/>
        <note>catalytic</note>
    </ligand>
</feature>
<keyword evidence="13" id="KW-1015">Disulfide bond</keyword>
<sequence length="460" mass="50904">MRVPPFEVNNDCKYFTVPDEHRSEGVENADFVLYVAAGTRDPFGVTCAVENSTGRPIVGAMNYVPQLQDGIRFDVRRVAREIAHALGFSFVEMEKKGIVTEVELRGEKRKVVSSTKTVEKAQKHYNCSNLKGMELEVYSYGTQYHWARRIAKDELMALSYFNNGGYYTALTMALFEDLQYYKANWGMEEQMSWGNQSGCDFLQERCMEKNNKVRYPEYFCNETIFRCTSDRIAYSSCHVPSSMYLENKDICRVTENYGSVDVDNKTVYLPLALCTDNKTDTVKLPGSIMGPDSWCLDAELTVKGDAASAILNQNGVCARVLCDYEKRTVKVQYKGSNTFTECSEGSSIDVKSSVFESGKIKCPKYDEVCTIAYNGSSHVPFVVNRPPAATAEESASFGDTSVQGDQGNNGTTINSRSRRDTTAVTSSTTSNNTQAAAAAGVTSPSGEENANTNALSQYPG</sequence>
<keyword evidence="8 16" id="KW-0862">Zinc</keyword>
<dbReference type="GO" id="GO:0006508">
    <property type="term" value="P:proteolysis"/>
    <property type="evidence" value="ECO:0007669"/>
    <property type="project" value="UniProtKB-KW"/>
</dbReference>
<evidence type="ECO:0000256" key="17">
    <source>
        <dbReference type="RuleBase" id="RU366077"/>
    </source>
</evidence>
<organism evidence="19 20">
    <name type="scientific">Trypanosoma theileri</name>
    <dbReference type="NCBI Taxonomy" id="67003"/>
    <lineage>
        <taxon>Eukaryota</taxon>
        <taxon>Discoba</taxon>
        <taxon>Euglenozoa</taxon>
        <taxon>Kinetoplastea</taxon>
        <taxon>Metakinetoplastina</taxon>
        <taxon>Trypanosomatida</taxon>
        <taxon>Trypanosomatidae</taxon>
        <taxon>Trypanosoma</taxon>
    </lineage>
</organism>
<keyword evidence="5 16" id="KW-0479">Metal-binding</keyword>
<keyword evidence="4 17" id="KW-0645">Protease</keyword>
<dbReference type="PANTHER" id="PTHR10942">
    <property type="entry name" value="LEISHMANOLYSIN-LIKE PEPTIDASE"/>
    <property type="match status" value="1"/>
</dbReference>
<dbReference type="Gene3D" id="3.90.132.10">
    <property type="entry name" value="Leishmanolysin , domain 2"/>
    <property type="match status" value="1"/>
</dbReference>